<dbReference type="PANTHER" id="PTHR47926:SF347">
    <property type="entry name" value="PENTATRICOPEPTIDE REPEAT-CONTAINING PROTEIN"/>
    <property type="match status" value="1"/>
</dbReference>
<keyword evidence="1" id="KW-0677">Repeat</keyword>
<proteinExistence type="predicted"/>
<feature type="repeat" description="PPR" evidence="2">
    <location>
        <begin position="276"/>
        <end position="311"/>
    </location>
</feature>
<evidence type="ECO:0000256" key="1">
    <source>
        <dbReference type="ARBA" id="ARBA00022737"/>
    </source>
</evidence>
<dbReference type="PANTHER" id="PTHR47926">
    <property type="entry name" value="PENTATRICOPEPTIDE REPEAT-CONTAINING PROTEIN"/>
    <property type="match status" value="1"/>
</dbReference>
<accession>A0AAV5J7Q7</accession>
<feature type="repeat" description="PPR" evidence="2">
    <location>
        <begin position="74"/>
        <end position="108"/>
    </location>
</feature>
<dbReference type="Pfam" id="PF13041">
    <property type="entry name" value="PPR_2"/>
    <property type="match status" value="2"/>
</dbReference>
<dbReference type="GO" id="GO:0009451">
    <property type="term" value="P:RNA modification"/>
    <property type="evidence" value="ECO:0007669"/>
    <property type="project" value="InterPro"/>
</dbReference>
<dbReference type="Gene3D" id="1.25.40.10">
    <property type="entry name" value="Tetratricopeptide repeat domain"/>
    <property type="match status" value="3"/>
</dbReference>
<dbReference type="EMBL" id="BPVZ01000029">
    <property type="protein sequence ID" value="GKV08736.1"/>
    <property type="molecule type" value="Genomic_DNA"/>
</dbReference>
<sequence>MCKSKFLSRKGQCIVLLKLCSSIKQLSQIHAQIVVSGLHQDSFLLSELVRFCSLSPSKNLSYARSLLVNSVNSAPSSWNMLIRGYASSDSPQEATWIFQEMRRRGVERNELTYPFVFKACAQVSAVQEGMQVHVEVLKHGLEYDVYVGNNLVHLYGCCNELLRAQRVFNDMPERSVVSWNAMITACVENGGLEEALRYFVKMRDCGFHPDETTMVIVLSLCAEIGKLSLGMWIHSQVIEKGLVLNCQLGTALVDMYAKCGAINYARLVFDRMEEKNVWSWSAMILGLAQHGFATEALDLFSRMMKDSCVRPNYVTFLGVLCACSHAGLVNDGYRYFHDMEHLHGIKPMMTHYGAMVDVLGRAGRLKEAYAFIKKMPFKPDPIVWRTLLSACSVHDIDDKYGVGDKVKKKLLELEPRRSGNFVMVANMYAGAGMWDKAKNARRDMKARGLKKMAGESSLESCGTIHKFFSGCDDFDGTCHLLDVLNLHMKIYQFHVMDPGE</sequence>
<dbReference type="InterPro" id="IPR002885">
    <property type="entry name" value="PPR_rpt"/>
</dbReference>
<evidence type="ECO:0000313" key="4">
    <source>
        <dbReference type="Proteomes" id="UP001054252"/>
    </source>
</evidence>
<dbReference type="AlphaFoldDB" id="A0AAV5J7Q7"/>
<dbReference type="GO" id="GO:0003723">
    <property type="term" value="F:RNA binding"/>
    <property type="evidence" value="ECO:0007669"/>
    <property type="project" value="InterPro"/>
</dbReference>
<dbReference type="PROSITE" id="PS51375">
    <property type="entry name" value="PPR"/>
    <property type="match status" value="3"/>
</dbReference>
<dbReference type="Pfam" id="PF20431">
    <property type="entry name" value="E_motif"/>
    <property type="match status" value="1"/>
</dbReference>
<keyword evidence="4" id="KW-1185">Reference proteome</keyword>
<dbReference type="FunFam" id="1.25.40.10:FF:001678">
    <property type="entry name" value="Pentatricopeptide repeat-containing protein At2g36730"/>
    <property type="match status" value="1"/>
</dbReference>
<dbReference type="Pfam" id="PF01535">
    <property type="entry name" value="PPR"/>
    <property type="match status" value="3"/>
</dbReference>
<gene>
    <name evidence="3" type="ORF">SLEP1_g20328</name>
</gene>
<name>A0AAV5J7Q7_9ROSI</name>
<dbReference type="FunFam" id="1.25.40.10:FF:000396">
    <property type="entry name" value="Pentatricopeptide repeat-containing protein At2g36730"/>
    <property type="match status" value="1"/>
</dbReference>
<organism evidence="3 4">
    <name type="scientific">Rubroshorea leprosula</name>
    <dbReference type="NCBI Taxonomy" id="152421"/>
    <lineage>
        <taxon>Eukaryota</taxon>
        <taxon>Viridiplantae</taxon>
        <taxon>Streptophyta</taxon>
        <taxon>Embryophyta</taxon>
        <taxon>Tracheophyta</taxon>
        <taxon>Spermatophyta</taxon>
        <taxon>Magnoliopsida</taxon>
        <taxon>eudicotyledons</taxon>
        <taxon>Gunneridae</taxon>
        <taxon>Pentapetalae</taxon>
        <taxon>rosids</taxon>
        <taxon>malvids</taxon>
        <taxon>Malvales</taxon>
        <taxon>Dipterocarpaceae</taxon>
        <taxon>Rubroshorea</taxon>
    </lineage>
</organism>
<reference evidence="3 4" key="1">
    <citation type="journal article" date="2021" name="Commun. Biol.">
        <title>The genome of Shorea leprosula (Dipterocarpaceae) highlights the ecological relevance of drought in aseasonal tropical rainforests.</title>
        <authorList>
            <person name="Ng K.K.S."/>
            <person name="Kobayashi M.J."/>
            <person name="Fawcett J.A."/>
            <person name="Hatakeyama M."/>
            <person name="Paape T."/>
            <person name="Ng C.H."/>
            <person name="Ang C.C."/>
            <person name="Tnah L.H."/>
            <person name="Lee C.T."/>
            <person name="Nishiyama T."/>
            <person name="Sese J."/>
            <person name="O'Brien M.J."/>
            <person name="Copetti D."/>
            <person name="Mohd Noor M.I."/>
            <person name="Ong R.C."/>
            <person name="Putra M."/>
            <person name="Sireger I.Z."/>
            <person name="Indrioko S."/>
            <person name="Kosugi Y."/>
            <person name="Izuno A."/>
            <person name="Isagi Y."/>
            <person name="Lee S.L."/>
            <person name="Shimizu K.K."/>
        </authorList>
    </citation>
    <scope>NUCLEOTIDE SEQUENCE [LARGE SCALE GENOMIC DNA]</scope>
    <source>
        <strain evidence="3">214</strain>
    </source>
</reference>
<dbReference type="NCBIfam" id="TIGR00756">
    <property type="entry name" value="PPR"/>
    <property type="match status" value="3"/>
</dbReference>
<evidence type="ECO:0008006" key="5">
    <source>
        <dbReference type="Google" id="ProtNLM"/>
    </source>
</evidence>
<dbReference type="Proteomes" id="UP001054252">
    <property type="component" value="Unassembled WGS sequence"/>
</dbReference>
<feature type="repeat" description="PPR" evidence="2">
    <location>
        <begin position="175"/>
        <end position="209"/>
    </location>
</feature>
<dbReference type="InterPro" id="IPR046848">
    <property type="entry name" value="E_motif"/>
</dbReference>
<dbReference type="FunFam" id="1.25.40.10:FF:000184">
    <property type="entry name" value="Pentatricopeptide repeat-containing protein, chloroplastic"/>
    <property type="match status" value="1"/>
</dbReference>
<dbReference type="InterPro" id="IPR046960">
    <property type="entry name" value="PPR_At4g14850-like_plant"/>
</dbReference>
<protein>
    <recommendedName>
        <fullName evidence="5">Pentatricopeptide repeat-containing protein</fullName>
    </recommendedName>
</protein>
<dbReference type="InterPro" id="IPR011990">
    <property type="entry name" value="TPR-like_helical_dom_sf"/>
</dbReference>
<evidence type="ECO:0000313" key="3">
    <source>
        <dbReference type="EMBL" id="GKV08736.1"/>
    </source>
</evidence>
<comment type="caution">
    <text evidence="3">The sequence shown here is derived from an EMBL/GenBank/DDBJ whole genome shotgun (WGS) entry which is preliminary data.</text>
</comment>
<evidence type="ECO:0000256" key="2">
    <source>
        <dbReference type="PROSITE-ProRule" id="PRU00708"/>
    </source>
</evidence>